<reference evidence="3 4" key="1">
    <citation type="journal article" date="2016" name="Mol. Biol. Evol.">
        <title>Comparative Genomics of Early-Diverging Mushroom-Forming Fungi Provides Insights into the Origins of Lignocellulose Decay Capabilities.</title>
        <authorList>
            <person name="Nagy L.G."/>
            <person name="Riley R."/>
            <person name="Tritt A."/>
            <person name="Adam C."/>
            <person name="Daum C."/>
            <person name="Floudas D."/>
            <person name="Sun H."/>
            <person name="Yadav J.S."/>
            <person name="Pangilinan J."/>
            <person name="Larsson K.H."/>
            <person name="Matsuura K."/>
            <person name="Barry K."/>
            <person name="Labutti K."/>
            <person name="Kuo R."/>
            <person name="Ohm R.A."/>
            <person name="Bhattacharya S.S."/>
            <person name="Shirouzu T."/>
            <person name="Yoshinaga Y."/>
            <person name="Martin F.M."/>
            <person name="Grigoriev I.V."/>
            <person name="Hibbett D.S."/>
        </authorList>
    </citation>
    <scope>NUCLEOTIDE SEQUENCE [LARGE SCALE GENOMIC DNA]</scope>
    <source>
        <strain evidence="3 4">HHB12029</strain>
    </source>
</reference>
<feature type="region of interest" description="Disordered" evidence="1">
    <location>
        <begin position="133"/>
        <end position="196"/>
    </location>
</feature>
<dbReference type="Proteomes" id="UP000077266">
    <property type="component" value="Unassembled WGS sequence"/>
</dbReference>
<gene>
    <name evidence="3" type="ORF">EXIGLDRAFT_833254</name>
</gene>
<organism evidence="3 4">
    <name type="scientific">Exidia glandulosa HHB12029</name>
    <dbReference type="NCBI Taxonomy" id="1314781"/>
    <lineage>
        <taxon>Eukaryota</taxon>
        <taxon>Fungi</taxon>
        <taxon>Dikarya</taxon>
        <taxon>Basidiomycota</taxon>
        <taxon>Agaricomycotina</taxon>
        <taxon>Agaricomycetes</taxon>
        <taxon>Auriculariales</taxon>
        <taxon>Exidiaceae</taxon>
        <taxon>Exidia</taxon>
    </lineage>
</organism>
<feature type="chain" id="PRO_5007861287" description="Extracellular membrane protein CFEM domain-containing protein" evidence="2">
    <location>
        <begin position="26"/>
        <end position="220"/>
    </location>
</feature>
<proteinExistence type="predicted"/>
<evidence type="ECO:0008006" key="5">
    <source>
        <dbReference type="Google" id="ProtNLM"/>
    </source>
</evidence>
<dbReference type="InParanoid" id="A0A165KWE2"/>
<accession>A0A165KWE2</accession>
<keyword evidence="4" id="KW-1185">Reference proteome</keyword>
<name>A0A165KWE2_EXIGL</name>
<feature type="compositionally biased region" description="Low complexity" evidence="1">
    <location>
        <begin position="139"/>
        <end position="184"/>
    </location>
</feature>
<dbReference type="EMBL" id="KV425936">
    <property type="protein sequence ID" value="KZV96986.1"/>
    <property type="molecule type" value="Genomic_DNA"/>
</dbReference>
<evidence type="ECO:0000313" key="3">
    <source>
        <dbReference type="EMBL" id="KZV96986.1"/>
    </source>
</evidence>
<evidence type="ECO:0000256" key="2">
    <source>
        <dbReference type="SAM" id="SignalP"/>
    </source>
</evidence>
<feature type="signal peptide" evidence="2">
    <location>
        <begin position="1"/>
        <end position="25"/>
    </location>
</feature>
<evidence type="ECO:0000313" key="4">
    <source>
        <dbReference type="Proteomes" id="UP000077266"/>
    </source>
</evidence>
<sequence length="220" mass="21674">MRSLRFTYLALVASLSILPIVYVNAATSTLSPEARSCLQTCQGIVNVVQNPQCSPNGIPCKCTPPDSLVDGYSVCLAQKCSDAQAATDALNPIVSVCPCGGGCAVSGGPGLIIAGPGGSATINLDTGETNISLIGGDGSDNSGTNGATSTTAGGSSSSKGGSSDPSNSSAAQPPQNSNSSSPPAEGTTTDGKDSKNSATSIAVGALYWTSTGLVLFMGLF</sequence>
<protein>
    <recommendedName>
        <fullName evidence="5">Extracellular membrane protein CFEM domain-containing protein</fullName>
    </recommendedName>
</protein>
<keyword evidence="2" id="KW-0732">Signal</keyword>
<evidence type="ECO:0000256" key="1">
    <source>
        <dbReference type="SAM" id="MobiDB-lite"/>
    </source>
</evidence>
<dbReference type="AlphaFoldDB" id="A0A165KWE2"/>